<name>A0A8S0R755_OLEEU</name>
<comment type="caution">
    <text evidence="6">The sequence shown here is derived from an EMBL/GenBank/DDBJ whole genome shotgun (WGS) entry which is preliminary data.</text>
</comment>
<accession>A0A8S0R755</accession>
<feature type="transmembrane region" description="Helical" evidence="5">
    <location>
        <begin position="50"/>
        <end position="66"/>
    </location>
</feature>
<dbReference type="GO" id="GO:0009507">
    <property type="term" value="C:chloroplast"/>
    <property type="evidence" value="ECO:0007669"/>
    <property type="project" value="TreeGrafter"/>
</dbReference>
<evidence type="ECO:0000256" key="1">
    <source>
        <dbReference type="ARBA" id="ARBA00004141"/>
    </source>
</evidence>
<dbReference type="AlphaFoldDB" id="A0A8S0R755"/>
<evidence type="ECO:0000313" key="6">
    <source>
        <dbReference type="EMBL" id="CAA2974439.1"/>
    </source>
</evidence>
<comment type="subcellular location">
    <subcellularLocation>
        <location evidence="1">Membrane</location>
        <topology evidence="1">Multi-pass membrane protein</topology>
    </subcellularLocation>
</comment>
<dbReference type="Pfam" id="PF02466">
    <property type="entry name" value="Tim17"/>
    <property type="match status" value="1"/>
</dbReference>
<dbReference type="GO" id="GO:0042721">
    <property type="term" value="C:TIM22 mitochondrial import inner membrane insertion complex"/>
    <property type="evidence" value="ECO:0007669"/>
    <property type="project" value="InterPro"/>
</dbReference>
<dbReference type="OrthoDB" id="1913277at2759"/>
<dbReference type="Proteomes" id="UP000594638">
    <property type="component" value="Unassembled WGS sequence"/>
</dbReference>
<reference evidence="6 7" key="1">
    <citation type="submission" date="2019-12" db="EMBL/GenBank/DDBJ databases">
        <authorList>
            <person name="Alioto T."/>
            <person name="Alioto T."/>
            <person name="Gomez Garrido J."/>
        </authorList>
    </citation>
    <scope>NUCLEOTIDE SEQUENCE [LARGE SCALE GENOMIC DNA]</scope>
</reference>
<protein>
    <submittedName>
        <fullName evidence="6">Outer envelope pore 16-3, chloroplastic mitochondrial</fullName>
    </submittedName>
</protein>
<keyword evidence="3 5" id="KW-1133">Transmembrane helix</keyword>
<keyword evidence="2 5" id="KW-0812">Transmembrane</keyword>
<proteinExistence type="predicted"/>
<dbReference type="PANTHER" id="PTHR14110:SF18">
    <property type="entry name" value="OUTER ENVELOPE PORE PROTEIN 16-3, CHLOROPLASTIC_MITOCHONDRIAL"/>
    <property type="match status" value="1"/>
</dbReference>
<keyword evidence="4 5" id="KW-0472">Membrane</keyword>
<sequence length="90" mass="10182">MRRNLGIWRMWILWLLAQFGGTIFATWHNVPRVERRIALPDLKTMGSNGITFAAIGGVYIGIEQLVQKYRTKRDFVNGAVAGASCFGLQR</sequence>
<evidence type="ECO:0000256" key="5">
    <source>
        <dbReference type="SAM" id="Phobius"/>
    </source>
</evidence>
<evidence type="ECO:0000256" key="4">
    <source>
        <dbReference type="ARBA" id="ARBA00023136"/>
    </source>
</evidence>
<dbReference type="Gramene" id="OE9A046786T1">
    <property type="protein sequence ID" value="OE9A046786C1"/>
    <property type="gene ID" value="OE9A046786"/>
</dbReference>
<evidence type="ECO:0000256" key="2">
    <source>
        <dbReference type="ARBA" id="ARBA00022692"/>
    </source>
</evidence>
<dbReference type="PANTHER" id="PTHR14110">
    <property type="entry name" value="MITOCHONDRIAL IMPORT INNER MEMBRANE TRANSLOCASE SUBUNIT TIM22"/>
    <property type="match status" value="1"/>
</dbReference>
<evidence type="ECO:0000313" key="7">
    <source>
        <dbReference type="Proteomes" id="UP000594638"/>
    </source>
</evidence>
<organism evidence="6 7">
    <name type="scientific">Olea europaea subsp. europaea</name>
    <dbReference type="NCBI Taxonomy" id="158383"/>
    <lineage>
        <taxon>Eukaryota</taxon>
        <taxon>Viridiplantae</taxon>
        <taxon>Streptophyta</taxon>
        <taxon>Embryophyta</taxon>
        <taxon>Tracheophyta</taxon>
        <taxon>Spermatophyta</taxon>
        <taxon>Magnoliopsida</taxon>
        <taxon>eudicotyledons</taxon>
        <taxon>Gunneridae</taxon>
        <taxon>Pentapetalae</taxon>
        <taxon>asterids</taxon>
        <taxon>lamiids</taxon>
        <taxon>Lamiales</taxon>
        <taxon>Oleaceae</taxon>
        <taxon>Oleeae</taxon>
        <taxon>Olea</taxon>
    </lineage>
</organism>
<dbReference type="EMBL" id="CACTIH010002173">
    <property type="protein sequence ID" value="CAA2974439.1"/>
    <property type="molecule type" value="Genomic_DNA"/>
</dbReference>
<gene>
    <name evidence="6" type="ORF">OLEA9_A046786</name>
</gene>
<dbReference type="InterPro" id="IPR039175">
    <property type="entry name" value="TIM22"/>
</dbReference>
<evidence type="ECO:0000256" key="3">
    <source>
        <dbReference type="ARBA" id="ARBA00022989"/>
    </source>
</evidence>
<keyword evidence="7" id="KW-1185">Reference proteome</keyword>
<feature type="transmembrane region" description="Helical" evidence="5">
    <location>
        <begin position="12"/>
        <end position="30"/>
    </location>
</feature>
<dbReference type="GO" id="GO:0045039">
    <property type="term" value="P:protein insertion into mitochondrial inner membrane"/>
    <property type="evidence" value="ECO:0007669"/>
    <property type="project" value="InterPro"/>
</dbReference>